<dbReference type="AlphaFoldDB" id="A0A1G7LLZ4"/>
<keyword evidence="4" id="KW-0694">RNA-binding</keyword>
<sequence>MYDRPHSSRFAAPSAGGRSVPRRWTRESFIPFRLEVLTPVFIGTGSDFSPLEYVIRAENGGHALHMVDTESWLLAAQDREDTHAALDRGDTLGLRRLMNEQLDTALYSQAHVPVPSAKLAKDLLENIKNPNSLSKAEIQPFVRNPVTKTALVPGSSLKGALSTPLIDSLDHGALLRAVQQGDKYTGEMEHLLGNIKEHSMQALKVSDVPVPPEGTRIVAAVEVRREGGKPGTPKTPCEALAPTGFGGLPLYGRLLMDIVSGVPRITLPKDRPVSLTELARLCNAFYGKRFRDEMDKFYRLPHLTAVGERLQPVLRRIEGLNPERELLLRVGHYSHVECVTVSNNKPQARKGFGKTRTLADRELPFGWVVLSFCPEAEYEQGLARVEAAIATAVQERQAKRSARNKGLCRLLDAQRKLAEAAEQARAKAEEEQQRKERAAAERAKMLAALSPDERSIAEVAESDATEKQSMDLYGRLSSLDGDVQTRAASALRDCWQRLGKWEGKLSKKQTEKVAAVKRILEG</sequence>
<evidence type="ECO:0000256" key="5">
    <source>
        <dbReference type="ARBA" id="ARBA00023118"/>
    </source>
</evidence>
<evidence type="ECO:0000256" key="8">
    <source>
        <dbReference type="SAM" id="MobiDB-lite"/>
    </source>
</evidence>
<feature type="region of interest" description="Disordered" evidence="8">
    <location>
        <begin position="1"/>
        <end position="20"/>
    </location>
</feature>
<comment type="similarity">
    <text evidence="2">Belongs to the CRISPR-associated Csm5 family.</text>
</comment>
<organism evidence="10 11">
    <name type="scientific">Desulfovibrio legallii</name>
    <dbReference type="NCBI Taxonomy" id="571438"/>
    <lineage>
        <taxon>Bacteria</taxon>
        <taxon>Pseudomonadati</taxon>
        <taxon>Thermodesulfobacteriota</taxon>
        <taxon>Desulfovibrionia</taxon>
        <taxon>Desulfovibrionales</taxon>
        <taxon>Desulfovibrionaceae</taxon>
        <taxon>Desulfovibrio</taxon>
    </lineage>
</organism>
<dbReference type="InterPro" id="IPR005537">
    <property type="entry name" value="RAMP_III_fam"/>
</dbReference>
<accession>A0A1G7LLZ4</accession>
<dbReference type="STRING" id="571438.SAMN05192586_106126"/>
<evidence type="ECO:0000256" key="1">
    <source>
        <dbReference type="ARBA" id="ARBA00003088"/>
    </source>
</evidence>
<dbReference type="PANTHER" id="PTHR38007">
    <property type="entry name" value="CRISPR SYSTEM CMS PROTEIN CSM5"/>
    <property type="match status" value="1"/>
</dbReference>
<dbReference type="OrthoDB" id="24360at2"/>
<proteinExistence type="inferred from homology"/>
<dbReference type="EMBL" id="FNBX01000006">
    <property type="protein sequence ID" value="SDF50431.1"/>
    <property type="molecule type" value="Genomic_DNA"/>
</dbReference>
<feature type="domain" description="CRISPR type III-associated protein" evidence="9">
    <location>
        <begin position="34"/>
        <end position="213"/>
    </location>
</feature>
<evidence type="ECO:0000256" key="7">
    <source>
        <dbReference type="SAM" id="Coils"/>
    </source>
</evidence>
<gene>
    <name evidence="10" type="ORF">SAMN05192586_106126</name>
</gene>
<dbReference type="PANTHER" id="PTHR38007:SF1">
    <property type="entry name" value="CRISPR SYSTEM CMS PROTEIN CSM5"/>
    <property type="match status" value="1"/>
</dbReference>
<keyword evidence="11" id="KW-1185">Reference proteome</keyword>
<dbReference type="GO" id="GO:0051607">
    <property type="term" value="P:defense response to virus"/>
    <property type="evidence" value="ECO:0007669"/>
    <property type="project" value="UniProtKB-KW"/>
</dbReference>
<evidence type="ECO:0000256" key="3">
    <source>
        <dbReference type="ARBA" id="ARBA00016113"/>
    </source>
</evidence>
<keyword evidence="7" id="KW-0175">Coiled coil</keyword>
<evidence type="ECO:0000259" key="9">
    <source>
        <dbReference type="Pfam" id="PF03787"/>
    </source>
</evidence>
<dbReference type="Proteomes" id="UP000199355">
    <property type="component" value="Unassembled WGS sequence"/>
</dbReference>
<keyword evidence="5" id="KW-0051">Antiviral defense</keyword>
<evidence type="ECO:0000256" key="6">
    <source>
        <dbReference type="ARBA" id="ARBA00031720"/>
    </source>
</evidence>
<dbReference type="RefSeq" id="WP_092153367.1">
    <property type="nucleotide sequence ID" value="NZ_FNBX01000006.1"/>
</dbReference>
<name>A0A1G7LLZ4_9BACT</name>
<reference evidence="11" key="1">
    <citation type="submission" date="2016-10" db="EMBL/GenBank/DDBJ databases">
        <authorList>
            <person name="Varghese N."/>
            <person name="Submissions S."/>
        </authorList>
    </citation>
    <scope>NUCLEOTIDE SEQUENCE [LARGE SCALE GENOMIC DNA]</scope>
    <source>
        <strain evidence="11">KHC7</strain>
    </source>
</reference>
<dbReference type="GO" id="GO:0003723">
    <property type="term" value="F:RNA binding"/>
    <property type="evidence" value="ECO:0007669"/>
    <property type="project" value="UniProtKB-KW"/>
</dbReference>
<comment type="function">
    <text evidence="1">This subunit might be involved in maturation of a crRNA intermediate to its mature form.</text>
</comment>
<evidence type="ECO:0000256" key="4">
    <source>
        <dbReference type="ARBA" id="ARBA00022884"/>
    </source>
</evidence>
<evidence type="ECO:0000313" key="11">
    <source>
        <dbReference type="Proteomes" id="UP000199355"/>
    </source>
</evidence>
<evidence type="ECO:0000256" key="2">
    <source>
        <dbReference type="ARBA" id="ARBA00006680"/>
    </source>
</evidence>
<dbReference type="Pfam" id="PF03787">
    <property type="entry name" value="RAMPs"/>
    <property type="match status" value="1"/>
</dbReference>
<evidence type="ECO:0000313" key="10">
    <source>
        <dbReference type="EMBL" id="SDF50431.1"/>
    </source>
</evidence>
<feature type="coiled-coil region" evidence="7">
    <location>
        <begin position="410"/>
        <end position="448"/>
    </location>
</feature>
<dbReference type="InterPro" id="IPR010173">
    <property type="entry name" value="CRISPR-assoc_Csm5"/>
</dbReference>
<protein>
    <recommendedName>
        <fullName evidence="3">CRISPR system Cms protein Csm5</fullName>
    </recommendedName>
    <alternativeName>
        <fullName evidence="6">CRISPR type III A-associated protein Csm5</fullName>
    </alternativeName>
</protein>